<evidence type="ECO:0000313" key="1">
    <source>
        <dbReference type="EMBL" id="VDM26702.1"/>
    </source>
</evidence>
<name>A0A0R3WX49_HYDTA</name>
<protein>
    <submittedName>
        <fullName evidence="1 3">Uncharacterized protein</fullName>
    </submittedName>
</protein>
<evidence type="ECO:0000313" key="3">
    <source>
        <dbReference type="WBParaSite" id="TTAC_0000533901-mRNA-1"/>
    </source>
</evidence>
<organism evidence="3">
    <name type="scientific">Hydatigena taeniaeformis</name>
    <name type="common">Feline tapeworm</name>
    <name type="synonym">Taenia taeniaeformis</name>
    <dbReference type="NCBI Taxonomy" id="6205"/>
    <lineage>
        <taxon>Eukaryota</taxon>
        <taxon>Metazoa</taxon>
        <taxon>Spiralia</taxon>
        <taxon>Lophotrochozoa</taxon>
        <taxon>Platyhelminthes</taxon>
        <taxon>Cestoda</taxon>
        <taxon>Eucestoda</taxon>
        <taxon>Cyclophyllidea</taxon>
        <taxon>Taeniidae</taxon>
        <taxon>Hydatigera</taxon>
    </lineage>
</organism>
<gene>
    <name evidence="1" type="ORF">TTAC_LOCUS5326</name>
</gene>
<keyword evidence="2" id="KW-1185">Reference proteome</keyword>
<evidence type="ECO:0000313" key="2">
    <source>
        <dbReference type="Proteomes" id="UP000274429"/>
    </source>
</evidence>
<reference evidence="1 2" key="2">
    <citation type="submission" date="2018-11" db="EMBL/GenBank/DDBJ databases">
        <authorList>
            <consortium name="Pathogen Informatics"/>
        </authorList>
    </citation>
    <scope>NUCLEOTIDE SEQUENCE [LARGE SCALE GENOMIC DNA]</scope>
</reference>
<proteinExistence type="predicted"/>
<dbReference type="EMBL" id="UYWX01007055">
    <property type="protein sequence ID" value="VDM26702.1"/>
    <property type="molecule type" value="Genomic_DNA"/>
</dbReference>
<accession>A0A0R3WX49</accession>
<dbReference type="Proteomes" id="UP000274429">
    <property type="component" value="Unassembled WGS sequence"/>
</dbReference>
<dbReference type="WBParaSite" id="TTAC_0000533901-mRNA-1">
    <property type="protein sequence ID" value="TTAC_0000533901-mRNA-1"/>
    <property type="gene ID" value="TTAC_0000533901"/>
</dbReference>
<reference evidence="3" key="1">
    <citation type="submission" date="2017-02" db="UniProtKB">
        <authorList>
            <consortium name="WormBaseParasite"/>
        </authorList>
    </citation>
    <scope>IDENTIFICATION</scope>
</reference>
<sequence>MLEDNIRHQQRGYARPASGILAMGRCESGRAKAALETKNRVAKHVAACSEAVKYTLTKCSAVELGEDERLER</sequence>
<dbReference type="AlphaFoldDB" id="A0A0R3WX49"/>